<keyword evidence="1" id="KW-0732">Signal</keyword>
<accession>E4ZGM5</accession>
<dbReference type="STRING" id="985895.E4ZGM5"/>
<dbReference type="PANTHER" id="PTHR35340">
    <property type="entry name" value="PQQ ENZYME REPEAT PROTEIN-RELATED"/>
    <property type="match status" value="1"/>
</dbReference>
<dbReference type="OrthoDB" id="5427350at2759"/>
<reference evidence="3" key="1">
    <citation type="journal article" date="2011" name="Nat. Commun.">
        <title>Effector diversification within compartments of the Leptosphaeria maculans genome affected by Repeat-Induced Point mutations.</title>
        <authorList>
            <person name="Rouxel T."/>
            <person name="Grandaubert J."/>
            <person name="Hane J.K."/>
            <person name="Hoede C."/>
            <person name="van de Wouw A.P."/>
            <person name="Couloux A."/>
            <person name="Dominguez V."/>
            <person name="Anthouard V."/>
            <person name="Bally P."/>
            <person name="Bourras S."/>
            <person name="Cozijnsen A.J."/>
            <person name="Ciuffetti L.M."/>
            <person name="Degrave A."/>
            <person name="Dilmaghani A."/>
            <person name="Duret L."/>
            <person name="Fudal I."/>
            <person name="Goodwin S.B."/>
            <person name="Gout L."/>
            <person name="Glaser N."/>
            <person name="Linglin J."/>
            <person name="Kema G.H.J."/>
            <person name="Lapalu N."/>
            <person name="Lawrence C.B."/>
            <person name="May K."/>
            <person name="Meyer M."/>
            <person name="Ollivier B."/>
            <person name="Poulain J."/>
            <person name="Schoch C.L."/>
            <person name="Simon A."/>
            <person name="Spatafora J.W."/>
            <person name="Stachowiak A."/>
            <person name="Turgeon B.G."/>
            <person name="Tyler B.M."/>
            <person name="Vincent D."/>
            <person name="Weissenbach J."/>
            <person name="Amselem J."/>
            <person name="Quesneville H."/>
            <person name="Oliver R.P."/>
            <person name="Wincker P."/>
            <person name="Balesdent M.-H."/>
            <person name="Howlett B.J."/>
        </authorList>
    </citation>
    <scope>NUCLEOTIDE SEQUENCE [LARGE SCALE GENOMIC DNA]</scope>
    <source>
        <strain evidence="3">JN3 / isolate v23.1.3 / race Av1-4-5-6-7-8</strain>
    </source>
</reference>
<dbReference type="OMA" id="EPVLAYW"/>
<feature type="signal peptide" evidence="1">
    <location>
        <begin position="1"/>
        <end position="20"/>
    </location>
</feature>
<gene>
    <name evidence="2" type="ORF">LEMA_P065710.1</name>
</gene>
<evidence type="ECO:0008006" key="4">
    <source>
        <dbReference type="Google" id="ProtNLM"/>
    </source>
</evidence>
<dbReference type="Proteomes" id="UP000002668">
    <property type="component" value="Genome"/>
</dbReference>
<evidence type="ECO:0000313" key="2">
    <source>
        <dbReference type="EMBL" id="CBX90445.1"/>
    </source>
</evidence>
<dbReference type="InterPro" id="IPR039535">
    <property type="entry name" value="ASST-like"/>
</dbReference>
<dbReference type="VEuPathDB" id="FungiDB:LEMA_P065710.1"/>
<protein>
    <recommendedName>
        <fullName evidence="4">Arylsulfotransferase</fullName>
    </recommendedName>
</protein>
<organism evidence="2 3">
    <name type="scientific">Leptosphaeria maculans (strain JN3 / isolate v23.1.3 / race Av1-4-5-6-7-8)</name>
    <name type="common">Blackleg fungus</name>
    <name type="synonym">Phoma lingam</name>
    <dbReference type="NCBI Taxonomy" id="985895"/>
    <lineage>
        <taxon>Eukaryota</taxon>
        <taxon>Fungi</taxon>
        <taxon>Dikarya</taxon>
        <taxon>Ascomycota</taxon>
        <taxon>Pezizomycotina</taxon>
        <taxon>Dothideomycetes</taxon>
        <taxon>Pleosporomycetidae</taxon>
        <taxon>Pleosporales</taxon>
        <taxon>Pleosporineae</taxon>
        <taxon>Leptosphaeriaceae</taxon>
        <taxon>Plenodomus</taxon>
        <taxon>Plenodomus lingam/Leptosphaeria maculans species complex</taxon>
    </lineage>
</organism>
<dbReference type="GeneID" id="13292546"/>
<evidence type="ECO:0000313" key="3">
    <source>
        <dbReference type="Proteomes" id="UP000002668"/>
    </source>
</evidence>
<sequence>MRFPHTLPTLLFACTSLASARISPYSSSSPSNSNFALQRRQAPNATWPHQSFHTEPDFLPPILEITRHGPSSPNPLFFAVNCAACPQEAATIFSPDGELIWQSDPYTQYPATNFGPQRLNGKPVLVYNMAVDAPIVASGALTYSVVLILDDSYNLLHNISVSDPTFVFSEGSKTTSLIDAHEAYITPSNTLLVPGYNITPWDLSPVGGPKDGWLLDSVVYEVTIPDGEILWSWKSTDHIGIKDAEVPLDALYGWGNTSLNAWDYFHVNSIQVWGEGDEEGILISARNTYDVLFINKKTGNIEWRLRGKGEGGDIPLTPEGHFSYQHDARLWNHNGDLLLSIFDNSNTLPPPWRHSEGHLYTLNPANKSATLKTTYMDHNTTIAAQFGGAMHINFEDGYVILGYGSQPITEEYNLNGTMLASWRFGAPAPDFGIPGIANYRTYKSEWKGYPTSLPAVKACKSATGTDVYVSWNGATEVQAWTVFAGHDEAGLLESVSAPKTGFETKIRVDGGVGMVRVKAVGRADDERFVAQSSEAVVVQEC</sequence>
<dbReference type="PANTHER" id="PTHR35340:SF6">
    <property type="entry name" value="ASST-DOMAIN-CONTAINING PROTEIN"/>
    <property type="match status" value="1"/>
</dbReference>
<keyword evidence="3" id="KW-1185">Reference proteome</keyword>
<proteinExistence type="predicted"/>
<dbReference type="InterPro" id="IPR053143">
    <property type="entry name" value="Arylsulfate_ST"/>
</dbReference>
<dbReference type="EMBL" id="FP929064">
    <property type="protein sequence ID" value="CBX90445.1"/>
    <property type="molecule type" value="Genomic_DNA"/>
</dbReference>
<dbReference type="Pfam" id="PF14269">
    <property type="entry name" value="Arylsulfotran_2"/>
    <property type="match status" value="1"/>
</dbReference>
<dbReference type="eggNOG" id="ENOG502SHE7">
    <property type="taxonomic scope" value="Eukaryota"/>
</dbReference>
<evidence type="ECO:0000256" key="1">
    <source>
        <dbReference type="SAM" id="SignalP"/>
    </source>
</evidence>
<dbReference type="InParanoid" id="E4ZGM5"/>
<feature type="chain" id="PRO_5003194538" description="Arylsulfotransferase" evidence="1">
    <location>
        <begin position="21"/>
        <end position="541"/>
    </location>
</feature>
<dbReference type="HOGENOM" id="CLU_018249_2_1_1"/>
<dbReference type="AlphaFoldDB" id="E4ZGM5"/>
<name>E4ZGM5_LEPMJ</name>